<evidence type="ECO:0000256" key="4">
    <source>
        <dbReference type="ARBA" id="ARBA00013278"/>
    </source>
</evidence>
<evidence type="ECO:0000256" key="12">
    <source>
        <dbReference type="PROSITE-ProRule" id="PRU00555"/>
    </source>
</evidence>
<dbReference type="PANTHER" id="PTHR10728">
    <property type="entry name" value="CYTOSOLIC PHOSPHOLIPASE A2"/>
    <property type="match status" value="1"/>
</dbReference>
<evidence type="ECO:0000259" key="14">
    <source>
        <dbReference type="PROSITE" id="PS50004"/>
    </source>
</evidence>
<dbReference type="Pfam" id="PF18695">
    <property type="entry name" value="cPLA2_C2"/>
    <property type="match status" value="1"/>
</dbReference>
<dbReference type="EC" id="3.1.1.4" evidence="4 13"/>
<keyword evidence="7 12" id="KW-0378">Hydrolase</keyword>
<dbReference type="GO" id="GO:0005509">
    <property type="term" value="F:calcium ion binding"/>
    <property type="evidence" value="ECO:0007669"/>
    <property type="project" value="InterPro"/>
</dbReference>
<evidence type="ECO:0000313" key="17">
    <source>
        <dbReference type="Proteomes" id="UP000694409"/>
    </source>
</evidence>
<dbReference type="SUPFAM" id="SSF49562">
    <property type="entry name" value="C2 domain (Calcium/lipid-binding domain, CaLB)"/>
    <property type="match status" value="1"/>
</dbReference>
<dbReference type="Pfam" id="PF00168">
    <property type="entry name" value="C2"/>
    <property type="match status" value="1"/>
</dbReference>
<dbReference type="CDD" id="cd04036">
    <property type="entry name" value="C2_cPLA2"/>
    <property type="match status" value="1"/>
</dbReference>
<feature type="domain" description="C2" evidence="14">
    <location>
        <begin position="167"/>
        <end position="287"/>
    </location>
</feature>
<keyword evidence="17" id="KW-1185">Reference proteome</keyword>
<gene>
    <name evidence="16" type="primary">LOC103826977</name>
</gene>
<name>A0A8C9ME61_SERCA</name>
<sequence>MTVSCSELGENPCCCASDWRSWWGLELPQEIPLCAVIQTLWRWIMTLEFPCDKMLDPSPFFSKSLWCLKKKKKKKKKENLSLCVAQNQCIICAFEIIGRWSCESIYTTLLPGHSCGPGAPTSWETHRLEPYSGAFYETKTPMGSSAYSPLDRFIRANPHRKVGIRRRNHERPHSAENEPEVPQLCWLSVKIIGMRNLRKADLWSQTDCYVKLWLPTASCQEAQTRTVHNCRNPVWNETFHFVIQSEVKNILELTVCDEDTFTPDDHLMTVRFDVAKIQPGEKVHLSFELNPENQEELEVEFLLHNIPGVSEKIITNGVLVSREVSCLEVHVNETKMKSSYKRRDFTFTMKGSCEETQDISIGPHSRPGSSETTRFHYIKHSQPRLLMTLPKERFLCWPGSGRRELDVSSPLAVPLHSLDLGKKVTVMRGESYEVSVNEENSCKDLDLRLGFDLCAEEQDFIRKRRKVVAAALKNVLHLDEDLQEDEVPVVAVVTAAGGVRSMTAMFGSLLALQELGVLDCVTYISGLSATTWTMSKLYEDANWSQKDLRGPVGDIRNHVTQSKLHCFSLDHMKYYENELCKRKQEGHKVSFTDLWGLFIDCMLHHQESTHKLSDQQLAVNQGQNPLPIYLSLNVKDDFSTLDFKEWVEFTPYEVGLLKYGAFVRSEDFGSEFFMGHRMKKIPESHICFLEGTWSNIFSQSFMDAVYLSGHSEHFWHRWTRDTEHDIEHHPALPQKPHEQTTCLSIPKGCLSKTLRETMTGRPVVSTYHNFLKGLQLHNKYLENESFCMWKDTVLDSSPNQLNEMSDYLKLIDTAFFINTSCPPILRPARKVDVILHLNYSGGSQTLPLDLFSEYCLEHGIPFPSTELSQEDREHLKECYVFEDTLEAPILAYFPLVCDTFQKYKAPNVERSPAEMEQGRVDVSNCAAPYGTGLLTYTEENFNKLLNLCSYNILNNKHLILQALRTAVQRKKQLKNYSSPNLSKHS</sequence>
<protein>
    <recommendedName>
        <fullName evidence="4 13">Phospholipase A2</fullName>
        <ecNumber evidence="4 13">3.1.1.4</ecNumber>
    </recommendedName>
</protein>
<dbReference type="GO" id="GO:0005544">
    <property type="term" value="F:calcium-dependent phospholipid binding"/>
    <property type="evidence" value="ECO:0007669"/>
    <property type="project" value="TreeGrafter"/>
</dbReference>
<comment type="subcellular location">
    <subcellularLocation>
        <location evidence="3">Cytoplasm</location>
        <location evidence="3">Cytosol</location>
    </subcellularLocation>
    <subcellularLocation>
        <location evidence="2">Membrane</location>
        <topology evidence="2">Peripheral membrane protein</topology>
    </subcellularLocation>
</comment>
<dbReference type="Gene3D" id="2.60.40.150">
    <property type="entry name" value="C2 domain"/>
    <property type="match status" value="1"/>
</dbReference>
<evidence type="ECO:0000256" key="3">
    <source>
        <dbReference type="ARBA" id="ARBA00004514"/>
    </source>
</evidence>
<dbReference type="AlphaFoldDB" id="A0A8C9ME61"/>
<dbReference type="GO" id="GO:0046475">
    <property type="term" value="P:glycerophospholipid catabolic process"/>
    <property type="evidence" value="ECO:0007669"/>
    <property type="project" value="TreeGrafter"/>
</dbReference>
<keyword evidence="8 13" id="KW-0106">Calcium</keyword>
<comment type="cofactor">
    <cofactor evidence="1">
        <name>Ca(2+)</name>
        <dbReference type="ChEBI" id="CHEBI:29108"/>
    </cofactor>
</comment>
<dbReference type="InterPro" id="IPR035892">
    <property type="entry name" value="C2_domain_sf"/>
</dbReference>
<reference evidence="16" key="2">
    <citation type="submission" date="2025-09" db="UniProtKB">
        <authorList>
            <consortium name="Ensembl"/>
        </authorList>
    </citation>
    <scope>IDENTIFICATION</scope>
</reference>
<dbReference type="InterPro" id="IPR000008">
    <property type="entry name" value="C2_dom"/>
</dbReference>
<dbReference type="Gene3D" id="3.40.1090.10">
    <property type="entry name" value="Cytosolic phospholipase A2 catalytic domain"/>
    <property type="match status" value="1"/>
</dbReference>
<dbReference type="PROSITE" id="PS51210">
    <property type="entry name" value="PLA2C"/>
    <property type="match status" value="1"/>
</dbReference>
<keyword evidence="6 13" id="KW-0479">Metal-binding</keyword>
<dbReference type="RefSeq" id="XP_009100685.2">
    <property type="nucleotide sequence ID" value="XM_009102437.4"/>
</dbReference>
<dbReference type="Proteomes" id="UP000694409">
    <property type="component" value="Unassembled WGS sequence"/>
</dbReference>
<keyword evidence="5 13" id="KW-0963">Cytoplasm</keyword>
<evidence type="ECO:0000256" key="9">
    <source>
        <dbReference type="ARBA" id="ARBA00022963"/>
    </source>
</evidence>
<evidence type="ECO:0000256" key="13">
    <source>
        <dbReference type="RuleBase" id="RU362102"/>
    </source>
</evidence>
<dbReference type="Ensembl" id="ENSSCAT00000001447.1">
    <property type="protein sequence ID" value="ENSSCAP00000001261.1"/>
    <property type="gene ID" value="ENSSCAG00000001054.1"/>
</dbReference>
<dbReference type="InterPro" id="IPR002642">
    <property type="entry name" value="LysoPLipase_cat_dom"/>
</dbReference>
<organism evidence="16 17">
    <name type="scientific">Serinus canaria</name>
    <name type="common">Island canary</name>
    <name type="synonym">Fringilla canaria</name>
    <dbReference type="NCBI Taxonomy" id="9135"/>
    <lineage>
        <taxon>Eukaryota</taxon>
        <taxon>Metazoa</taxon>
        <taxon>Chordata</taxon>
        <taxon>Craniata</taxon>
        <taxon>Vertebrata</taxon>
        <taxon>Euteleostomi</taxon>
        <taxon>Archelosauria</taxon>
        <taxon>Archosauria</taxon>
        <taxon>Dinosauria</taxon>
        <taxon>Saurischia</taxon>
        <taxon>Theropoda</taxon>
        <taxon>Coelurosauria</taxon>
        <taxon>Aves</taxon>
        <taxon>Neognathae</taxon>
        <taxon>Neoaves</taxon>
        <taxon>Telluraves</taxon>
        <taxon>Australaves</taxon>
        <taxon>Passeriformes</taxon>
        <taxon>Passeroidea</taxon>
        <taxon>Fringillidae</taxon>
        <taxon>Carduelinae</taxon>
        <taxon>Serinus</taxon>
    </lineage>
</organism>
<evidence type="ECO:0000256" key="6">
    <source>
        <dbReference type="ARBA" id="ARBA00022723"/>
    </source>
</evidence>
<dbReference type="GO" id="GO:0047498">
    <property type="term" value="F:calcium-dependent phospholipase A2 activity"/>
    <property type="evidence" value="ECO:0007669"/>
    <property type="project" value="TreeGrafter"/>
</dbReference>
<dbReference type="Pfam" id="PF01735">
    <property type="entry name" value="PLA2_B"/>
    <property type="match status" value="1"/>
</dbReference>
<evidence type="ECO:0000256" key="1">
    <source>
        <dbReference type="ARBA" id="ARBA00001913"/>
    </source>
</evidence>
<dbReference type="FunFam" id="3.40.1090.10:FF:000002">
    <property type="entry name" value="Phospholipase A2"/>
    <property type="match status" value="1"/>
</dbReference>
<proteinExistence type="predicted"/>
<dbReference type="GO" id="GO:0005829">
    <property type="term" value="C:cytosol"/>
    <property type="evidence" value="ECO:0007669"/>
    <property type="project" value="UniProtKB-SubCell"/>
</dbReference>
<dbReference type="OrthoDB" id="419768at2759"/>
<dbReference type="PANTHER" id="PTHR10728:SF67">
    <property type="entry name" value="PHOSPHOLIPASE A2"/>
    <property type="match status" value="1"/>
</dbReference>
<evidence type="ECO:0000256" key="8">
    <source>
        <dbReference type="ARBA" id="ARBA00022837"/>
    </source>
</evidence>
<dbReference type="InterPro" id="IPR041847">
    <property type="entry name" value="C2_cPLA2"/>
</dbReference>
<keyword evidence="9 12" id="KW-0442">Lipid degradation</keyword>
<dbReference type="SUPFAM" id="SSF52151">
    <property type="entry name" value="FabD/lysophospholipase-like"/>
    <property type="match status" value="1"/>
</dbReference>
<dbReference type="InterPro" id="IPR040723">
    <property type="entry name" value="cPLA2_C2"/>
</dbReference>
<keyword evidence="11" id="KW-0472">Membrane</keyword>
<evidence type="ECO:0000259" key="15">
    <source>
        <dbReference type="PROSITE" id="PS51210"/>
    </source>
</evidence>
<evidence type="ECO:0000256" key="2">
    <source>
        <dbReference type="ARBA" id="ARBA00004170"/>
    </source>
</evidence>
<dbReference type="GeneID" id="103826977"/>
<feature type="domain" description="PLA2c" evidence="15">
    <location>
        <begin position="441"/>
        <end position="985"/>
    </location>
</feature>
<evidence type="ECO:0000256" key="10">
    <source>
        <dbReference type="ARBA" id="ARBA00023098"/>
    </source>
</evidence>
<dbReference type="SMART" id="SM00239">
    <property type="entry name" value="C2"/>
    <property type="match status" value="1"/>
</dbReference>
<dbReference type="GO" id="GO:0016020">
    <property type="term" value="C:membrane"/>
    <property type="evidence" value="ECO:0007669"/>
    <property type="project" value="UniProtKB-SubCell"/>
</dbReference>
<dbReference type="InterPro" id="IPR016035">
    <property type="entry name" value="Acyl_Trfase/lysoPLipase"/>
</dbReference>
<evidence type="ECO:0000256" key="5">
    <source>
        <dbReference type="ARBA" id="ARBA00022490"/>
    </source>
</evidence>
<evidence type="ECO:0000256" key="11">
    <source>
        <dbReference type="ARBA" id="ARBA00023136"/>
    </source>
</evidence>
<comment type="domain">
    <text evidence="13">The N-terminal C2 domain associates with lipid membranes upon calcium binding.</text>
</comment>
<reference evidence="16" key="1">
    <citation type="submission" date="2025-08" db="UniProtKB">
        <authorList>
            <consortium name="Ensembl"/>
        </authorList>
    </citation>
    <scope>IDENTIFICATION</scope>
</reference>
<dbReference type="OMA" id="CSEDFWH"/>
<dbReference type="PROSITE" id="PS50004">
    <property type="entry name" value="C2"/>
    <property type="match status" value="1"/>
</dbReference>
<dbReference type="CDD" id="cd07201">
    <property type="entry name" value="cPLA2_Grp-IVB-IVD-IVE-IVF"/>
    <property type="match status" value="1"/>
</dbReference>
<evidence type="ECO:0000313" key="16">
    <source>
        <dbReference type="Ensembl" id="ENSSCAP00000001261.1"/>
    </source>
</evidence>
<dbReference type="FunFam" id="2.60.40.150:FF:000030">
    <property type="entry name" value="Phospholipase A2"/>
    <property type="match status" value="1"/>
</dbReference>
<keyword evidence="10 12" id="KW-0443">Lipid metabolism</keyword>
<dbReference type="GeneTree" id="ENSGT01030000234606"/>
<dbReference type="SMART" id="SM00022">
    <property type="entry name" value="PLAc"/>
    <property type="match status" value="1"/>
</dbReference>
<evidence type="ECO:0000256" key="7">
    <source>
        <dbReference type="ARBA" id="ARBA00022801"/>
    </source>
</evidence>
<dbReference type="KEGG" id="scan:103826977"/>
<accession>A0A8C9ME61</accession>
<comment type="catalytic activity">
    <reaction evidence="13">
        <text>a 1,2-diacyl-sn-glycero-3-phosphocholine + H2O = a 1-acyl-sn-glycero-3-phosphocholine + a fatty acid + H(+)</text>
        <dbReference type="Rhea" id="RHEA:15801"/>
        <dbReference type="ChEBI" id="CHEBI:15377"/>
        <dbReference type="ChEBI" id="CHEBI:15378"/>
        <dbReference type="ChEBI" id="CHEBI:28868"/>
        <dbReference type="ChEBI" id="CHEBI:57643"/>
        <dbReference type="ChEBI" id="CHEBI:58168"/>
        <dbReference type="EC" id="3.1.1.4"/>
    </reaction>
</comment>